<reference evidence="2" key="1">
    <citation type="submission" date="2019-10" db="EMBL/GenBank/DDBJ databases">
        <authorList>
            <consortium name="DOE Joint Genome Institute"/>
            <person name="Kuo A."/>
            <person name="Miyauchi S."/>
            <person name="Kiss E."/>
            <person name="Drula E."/>
            <person name="Kohler A."/>
            <person name="Sanchez-Garcia M."/>
            <person name="Andreopoulos B."/>
            <person name="Barry K.W."/>
            <person name="Bonito G."/>
            <person name="Buee M."/>
            <person name="Carver A."/>
            <person name="Chen C."/>
            <person name="Cichocki N."/>
            <person name="Clum A."/>
            <person name="Culley D."/>
            <person name="Crous P.W."/>
            <person name="Fauchery L."/>
            <person name="Girlanda M."/>
            <person name="Hayes R."/>
            <person name="Keri Z."/>
            <person name="LaButti K."/>
            <person name="Lipzen A."/>
            <person name="Lombard V."/>
            <person name="Magnuson J."/>
            <person name="Maillard F."/>
            <person name="Morin E."/>
            <person name="Murat C."/>
            <person name="Nolan M."/>
            <person name="Ohm R."/>
            <person name="Pangilinan J."/>
            <person name="Pereira M."/>
            <person name="Perotto S."/>
            <person name="Peter M."/>
            <person name="Riley R."/>
            <person name="Sitrit Y."/>
            <person name="Stielow B."/>
            <person name="Szollosi G."/>
            <person name="Zifcakova L."/>
            <person name="Stursova M."/>
            <person name="Spatafora J.W."/>
            <person name="Tedersoo L."/>
            <person name="Vaario L.-M."/>
            <person name="Yamada A."/>
            <person name="Yan M."/>
            <person name="Wang P."/>
            <person name="Xu J."/>
            <person name="Bruns T."/>
            <person name="Baldrian P."/>
            <person name="Vilgalys R."/>
            <person name="Henrissat B."/>
            <person name="Grigoriev I.V."/>
            <person name="Hibbett D."/>
            <person name="Nagy L.G."/>
            <person name="Martin F.M."/>
        </authorList>
    </citation>
    <scope>NUCLEOTIDE SEQUENCE</scope>
    <source>
        <strain evidence="2">Prilba</strain>
    </source>
</reference>
<organism evidence="2 3">
    <name type="scientific">Russula ochroleuca</name>
    <dbReference type="NCBI Taxonomy" id="152965"/>
    <lineage>
        <taxon>Eukaryota</taxon>
        <taxon>Fungi</taxon>
        <taxon>Dikarya</taxon>
        <taxon>Basidiomycota</taxon>
        <taxon>Agaricomycotina</taxon>
        <taxon>Agaricomycetes</taxon>
        <taxon>Russulales</taxon>
        <taxon>Russulaceae</taxon>
        <taxon>Russula</taxon>
    </lineage>
</organism>
<evidence type="ECO:0000313" key="3">
    <source>
        <dbReference type="Proteomes" id="UP000759537"/>
    </source>
</evidence>
<accession>A0A9P5N1C5</accession>
<gene>
    <name evidence="2" type="ORF">DFH94DRAFT_690222</name>
</gene>
<keyword evidence="3" id="KW-1185">Reference proteome</keyword>
<evidence type="ECO:0000313" key="2">
    <source>
        <dbReference type="EMBL" id="KAF8483764.1"/>
    </source>
</evidence>
<reference evidence="2" key="2">
    <citation type="journal article" date="2020" name="Nat. Commun.">
        <title>Large-scale genome sequencing of mycorrhizal fungi provides insights into the early evolution of symbiotic traits.</title>
        <authorList>
            <person name="Miyauchi S."/>
            <person name="Kiss E."/>
            <person name="Kuo A."/>
            <person name="Drula E."/>
            <person name="Kohler A."/>
            <person name="Sanchez-Garcia M."/>
            <person name="Morin E."/>
            <person name="Andreopoulos B."/>
            <person name="Barry K.W."/>
            <person name="Bonito G."/>
            <person name="Buee M."/>
            <person name="Carver A."/>
            <person name="Chen C."/>
            <person name="Cichocki N."/>
            <person name="Clum A."/>
            <person name="Culley D."/>
            <person name="Crous P.W."/>
            <person name="Fauchery L."/>
            <person name="Girlanda M."/>
            <person name="Hayes R.D."/>
            <person name="Keri Z."/>
            <person name="LaButti K."/>
            <person name="Lipzen A."/>
            <person name="Lombard V."/>
            <person name="Magnuson J."/>
            <person name="Maillard F."/>
            <person name="Murat C."/>
            <person name="Nolan M."/>
            <person name="Ohm R.A."/>
            <person name="Pangilinan J."/>
            <person name="Pereira M.F."/>
            <person name="Perotto S."/>
            <person name="Peter M."/>
            <person name="Pfister S."/>
            <person name="Riley R."/>
            <person name="Sitrit Y."/>
            <person name="Stielow J.B."/>
            <person name="Szollosi G."/>
            <person name="Zifcakova L."/>
            <person name="Stursova M."/>
            <person name="Spatafora J.W."/>
            <person name="Tedersoo L."/>
            <person name="Vaario L.M."/>
            <person name="Yamada A."/>
            <person name="Yan M."/>
            <person name="Wang P."/>
            <person name="Xu J."/>
            <person name="Bruns T."/>
            <person name="Baldrian P."/>
            <person name="Vilgalys R."/>
            <person name="Dunand C."/>
            <person name="Henrissat B."/>
            <person name="Grigoriev I.V."/>
            <person name="Hibbett D."/>
            <person name="Nagy L.G."/>
            <person name="Martin F.M."/>
        </authorList>
    </citation>
    <scope>NUCLEOTIDE SEQUENCE</scope>
    <source>
        <strain evidence="2">Prilba</strain>
    </source>
</reference>
<feature type="compositionally biased region" description="Polar residues" evidence="1">
    <location>
        <begin position="215"/>
        <end position="226"/>
    </location>
</feature>
<dbReference type="Proteomes" id="UP000759537">
    <property type="component" value="Unassembled WGS sequence"/>
</dbReference>
<sequence>MFSAFSVLVTSLRPRKPSLPTSESQEDRLCTSMIALGSGRAGGNRLERLKRLCASATGTTVRFVARHTTRQLAASFVPPIDFGRTPASLSSSPDTSTRRRLHLRLSRIIECHPSAISPAVEPLSSAEQVTVNPRPYFVPSTASASEILANVAIQDLLAQDAEFYDLPYYTASIPSLPSVSDSWDAFDFVNSFAGDDYSDSEWEEDMEEGTTDDTLQSPPNTASPNQFRGLGIASLPSFVHIINKEIRFTSSSVVEVTFRKTRPESLSGEDNGDGEESIITPVTPFPHPHRLCTIIEEVENEESPTPERDSEDEDEASDTETIRPSSIWARPRLSAVA</sequence>
<comment type="caution">
    <text evidence="2">The sequence shown here is derived from an EMBL/GenBank/DDBJ whole genome shotgun (WGS) entry which is preliminary data.</text>
</comment>
<feature type="compositionally biased region" description="Acidic residues" evidence="1">
    <location>
        <begin position="197"/>
        <end position="211"/>
    </location>
</feature>
<protein>
    <submittedName>
        <fullName evidence="2">Uncharacterized protein</fullName>
    </submittedName>
</protein>
<dbReference type="EMBL" id="WHVB01000004">
    <property type="protein sequence ID" value="KAF8483764.1"/>
    <property type="molecule type" value="Genomic_DNA"/>
</dbReference>
<dbReference type="AlphaFoldDB" id="A0A9P5N1C5"/>
<dbReference type="OrthoDB" id="3268609at2759"/>
<feature type="compositionally biased region" description="Acidic residues" evidence="1">
    <location>
        <begin position="296"/>
        <end position="318"/>
    </location>
</feature>
<name>A0A9P5N1C5_9AGAM</name>
<evidence type="ECO:0000256" key="1">
    <source>
        <dbReference type="SAM" id="MobiDB-lite"/>
    </source>
</evidence>
<proteinExistence type="predicted"/>
<feature type="region of interest" description="Disordered" evidence="1">
    <location>
        <begin position="197"/>
        <end position="227"/>
    </location>
</feature>
<feature type="region of interest" description="Disordered" evidence="1">
    <location>
        <begin position="262"/>
        <end position="337"/>
    </location>
</feature>